<evidence type="ECO:0008006" key="3">
    <source>
        <dbReference type="Google" id="ProtNLM"/>
    </source>
</evidence>
<accession>A0A502CFI6</accession>
<evidence type="ECO:0000313" key="1">
    <source>
        <dbReference type="EMBL" id="TPG10789.1"/>
    </source>
</evidence>
<dbReference type="Proteomes" id="UP000318413">
    <property type="component" value="Unassembled WGS sequence"/>
</dbReference>
<organism evidence="1 2">
    <name type="scientific">Sphingomonas oligophenolica</name>
    <dbReference type="NCBI Taxonomy" id="301154"/>
    <lineage>
        <taxon>Bacteria</taxon>
        <taxon>Pseudomonadati</taxon>
        <taxon>Pseudomonadota</taxon>
        <taxon>Alphaproteobacteria</taxon>
        <taxon>Sphingomonadales</taxon>
        <taxon>Sphingomonadaceae</taxon>
        <taxon>Sphingomonas</taxon>
    </lineage>
</organism>
<protein>
    <recommendedName>
        <fullName evidence="3">Tetratricopeptide repeat protein</fullName>
    </recommendedName>
</protein>
<comment type="caution">
    <text evidence="1">The sequence shown here is derived from an EMBL/GenBank/DDBJ whole genome shotgun (WGS) entry which is preliminary data.</text>
</comment>
<proteinExistence type="predicted"/>
<dbReference type="AlphaFoldDB" id="A0A502CFI6"/>
<gene>
    <name evidence="1" type="ORF">EAH84_11920</name>
</gene>
<keyword evidence="2" id="KW-1185">Reference proteome</keyword>
<dbReference type="EMBL" id="RCZK01000010">
    <property type="protein sequence ID" value="TPG10789.1"/>
    <property type="molecule type" value="Genomic_DNA"/>
</dbReference>
<evidence type="ECO:0000313" key="2">
    <source>
        <dbReference type="Proteomes" id="UP000318413"/>
    </source>
</evidence>
<name>A0A502CFI6_9SPHN</name>
<reference evidence="1 2" key="1">
    <citation type="journal article" date="2019" name="Environ. Microbiol.">
        <title>Species interactions and distinct microbial communities in high Arctic permafrost affected cryosols are associated with the CH4 and CO2 gas fluxes.</title>
        <authorList>
            <person name="Altshuler I."/>
            <person name="Hamel J."/>
            <person name="Turney S."/>
            <person name="Magnuson E."/>
            <person name="Levesque R."/>
            <person name="Greer C."/>
            <person name="Whyte L.G."/>
        </authorList>
    </citation>
    <scope>NUCLEOTIDE SEQUENCE [LARGE SCALE GENOMIC DNA]</scope>
    <source>
        <strain evidence="1 2">S5.1</strain>
    </source>
</reference>
<sequence>MLADIQQRIDRARLVAATSGDVSGLADIAASLRAANTARSGPMAYYVPYWLAYTDYLAAGTLLKAARKGEAMQALSEAVAVLTAAPTSDVETDALLSLVAGLRIAVTTPEQIGEAIGQARDALEKAVALDATNVRVLYARALADYTTPKQYGVGRVAEKYARGAIAQPRESTRALKPGWGRDDSAALLVKILRAGGRDDEAQSILTRFAGEYPDSASLHVAAAAPKQP</sequence>